<reference evidence="1" key="2">
    <citation type="journal article" date="2023" name="IMA Fungus">
        <title>Comparative genomic study of the Penicillium genus elucidates a diverse pangenome and 15 lateral gene transfer events.</title>
        <authorList>
            <person name="Petersen C."/>
            <person name="Sorensen T."/>
            <person name="Nielsen M.R."/>
            <person name="Sondergaard T.E."/>
            <person name="Sorensen J.L."/>
            <person name="Fitzpatrick D.A."/>
            <person name="Frisvad J.C."/>
            <person name="Nielsen K.L."/>
        </authorList>
    </citation>
    <scope>NUCLEOTIDE SEQUENCE</scope>
    <source>
        <strain evidence="1">IBT 29677</strain>
    </source>
</reference>
<keyword evidence="2" id="KW-1185">Reference proteome</keyword>
<proteinExistence type="predicted"/>
<dbReference type="RefSeq" id="XP_056484286.1">
    <property type="nucleotide sequence ID" value="XM_056633666.1"/>
</dbReference>
<dbReference type="EMBL" id="JAPZBU010000009">
    <property type="protein sequence ID" value="KAJ5386488.1"/>
    <property type="molecule type" value="Genomic_DNA"/>
</dbReference>
<sequence length="273" mass="30813">MGQIKSPLRLEIAKEYDQSAIRFLVNGIREFPRSFAKSQKTLFIHPDVNASEPPAPIRDIHWLCKLQLQAEKAQRSQDLCPLLRRKLAEYTRHLSHALGIEELLGYSQALILTQCILALNEDDSNEYSEGTSVLLEWVAERLWQQAPIQLPSSLSPRHAWLLAESVRRTIIVSLMLRSAYSLHTRNYSVRTPFVDALPFDVHMKLWEDGSQQAWGKADTGSHGAMMSLHEYSDALEHGRVYDVSPFAALILAACKGKEVSAITFPPASSYIMT</sequence>
<dbReference type="OrthoDB" id="4216928at2759"/>
<accession>A0A9W9VNN1</accession>
<protein>
    <recommendedName>
        <fullName evidence="3">Transcription factor domain-containing protein</fullName>
    </recommendedName>
</protein>
<dbReference type="Proteomes" id="UP001147747">
    <property type="component" value="Unassembled WGS sequence"/>
</dbReference>
<organism evidence="1 2">
    <name type="scientific">Penicillium cosmopolitanum</name>
    <dbReference type="NCBI Taxonomy" id="1131564"/>
    <lineage>
        <taxon>Eukaryota</taxon>
        <taxon>Fungi</taxon>
        <taxon>Dikarya</taxon>
        <taxon>Ascomycota</taxon>
        <taxon>Pezizomycotina</taxon>
        <taxon>Eurotiomycetes</taxon>
        <taxon>Eurotiomycetidae</taxon>
        <taxon>Eurotiales</taxon>
        <taxon>Aspergillaceae</taxon>
        <taxon>Penicillium</taxon>
    </lineage>
</organism>
<evidence type="ECO:0008006" key="3">
    <source>
        <dbReference type="Google" id="ProtNLM"/>
    </source>
</evidence>
<evidence type="ECO:0000313" key="2">
    <source>
        <dbReference type="Proteomes" id="UP001147747"/>
    </source>
</evidence>
<gene>
    <name evidence="1" type="ORF">N7509_009029</name>
</gene>
<dbReference type="GeneID" id="81372646"/>
<comment type="caution">
    <text evidence="1">The sequence shown here is derived from an EMBL/GenBank/DDBJ whole genome shotgun (WGS) entry which is preliminary data.</text>
</comment>
<dbReference type="AlphaFoldDB" id="A0A9W9VNN1"/>
<name>A0A9W9VNN1_9EURO</name>
<reference evidence="1" key="1">
    <citation type="submission" date="2022-12" db="EMBL/GenBank/DDBJ databases">
        <authorList>
            <person name="Petersen C."/>
        </authorList>
    </citation>
    <scope>NUCLEOTIDE SEQUENCE</scope>
    <source>
        <strain evidence="1">IBT 29677</strain>
    </source>
</reference>
<evidence type="ECO:0000313" key="1">
    <source>
        <dbReference type="EMBL" id="KAJ5386488.1"/>
    </source>
</evidence>